<evidence type="ECO:0000259" key="8">
    <source>
        <dbReference type="PROSITE" id="PS51178"/>
    </source>
</evidence>
<dbReference type="InterPro" id="IPR050515">
    <property type="entry name" value="Beta-lactam/transpept"/>
</dbReference>
<dbReference type="InterPro" id="IPR012338">
    <property type="entry name" value="Beta-lactam/transpept-like"/>
</dbReference>
<comment type="caution">
    <text evidence="9">The sequence shown here is derived from an EMBL/GenBank/DDBJ whole genome shotgun (WGS) entry which is preliminary data.</text>
</comment>
<dbReference type="GO" id="GO:0009252">
    <property type="term" value="P:peptidoglycan biosynthetic process"/>
    <property type="evidence" value="ECO:0007669"/>
    <property type="project" value="UniProtKB-UniPathway"/>
</dbReference>
<evidence type="ECO:0000256" key="2">
    <source>
        <dbReference type="ARBA" id="ARBA00004752"/>
    </source>
</evidence>
<protein>
    <recommendedName>
        <fullName evidence="4">serine-type D-Ala-D-Ala carboxypeptidase</fullName>
        <ecNumber evidence="4">3.4.16.4</ecNumber>
    </recommendedName>
</protein>
<dbReference type="SUPFAM" id="SSF54184">
    <property type="entry name" value="Penicillin-binding protein 2x (pbp-2x), c-terminal domain"/>
    <property type="match status" value="2"/>
</dbReference>
<dbReference type="GO" id="GO:0009002">
    <property type="term" value="F:serine-type D-Ala-D-Ala carboxypeptidase activity"/>
    <property type="evidence" value="ECO:0007669"/>
    <property type="project" value="UniProtKB-EC"/>
</dbReference>
<dbReference type="EC" id="3.4.16.4" evidence="4"/>
<evidence type="ECO:0000313" key="10">
    <source>
        <dbReference type="Proteomes" id="UP000220006"/>
    </source>
</evidence>
<dbReference type="Gene3D" id="3.40.710.10">
    <property type="entry name" value="DD-peptidase/beta-lactamase superfamily"/>
    <property type="match status" value="1"/>
</dbReference>
<evidence type="ECO:0000256" key="5">
    <source>
        <dbReference type="ARBA" id="ARBA00023136"/>
    </source>
</evidence>
<accession>A0A2A7HYP8</accession>
<comment type="similarity">
    <text evidence="3">Belongs to the transpeptidase family.</text>
</comment>
<dbReference type="Gene3D" id="3.90.1310.10">
    <property type="entry name" value="Penicillin-binding protein 2a (Domain 2)"/>
    <property type="match status" value="1"/>
</dbReference>
<sequence>MHKLQTNKGARYMMIAFIILFLTMLLRFFYIQAVGIVQNVDVKDLANEQHNKNGVLEANRGTIYDQTGKVLVQDSTTYRVVVNLKGKDKVKNKDETAQRLADALEIDKEEVIKNFHEGRTQVEIGKVGRNLSREMKDQIRKLKIPGVSFTPEKARVYPNEDFASYILGFARPDDKGNTEGKFGLEKSLDKYLRSTNGNIEYVGSQKGIPLTNDIGKVGPAKHGNNVYLTLDKQINSFLEEAMNKAEQHYEPTMLLGIIADPKTGKVLAMSSKPSFNPNKGDIEYFLNDPIANAYEPGSTMKVFTLAAAINEGVYNGKEYFQSGKYAVGSAEIKDHNGGFGWGSITFDEGFERSSNVAFSILEDQLLKPNKFKQYMNKFGFNQKTGIDLPGESKNTLLLNTQIQQVTTSFGQGSTVTPIQLVQAATAIANDGKMMQPYIVDKVVNPSNKQVIMENQPKEIANPIKKETAEKVRSLMERVITSSKGTGTMYKVDGYPIGGKTGTAQIPNPENGRYMEGKENYIFSFLGMAPIDDPELIVYLAIKQPKLKGDEYGAQPLAEIFKPVMKNSLEYLKIKPYTEKQMSDATKRSQLKVQNYVSQSMDTVENSVEKEKLQPVILGEGKIMKQYPQSGEIMSEGDHIFLLGNHAKMPNLKGWSMRDVMYFSKLLKLDLKTSGTGYVTSQSIEKGQNIQEGDTLKLELEPPLQPLAEANTN</sequence>
<dbReference type="InterPro" id="IPR005311">
    <property type="entry name" value="PBP_dimer"/>
</dbReference>
<feature type="domain" description="PASTA" evidence="8">
    <location>
        <begin position="643"/>
        <end position="701"/>
    </location>
</feature>
<dbReference type="GO" id="GO:0005886">
    <property type="term" value="C:plasma membrane"/>
    <property type="evidence" value="ECO:0007669"/>
    <property type="project" value="TreeGrafter"/>
</dbReference>
<dbReference type="GO" id="GO:0071555">
    <property type="term" value="P:cell wall organization"/>
    <property type="evidence" value="ECO:0007669"/>
    <property type="project" value="TreeGrafter"/>
</dbReference>
<dbReference type="FunFam" id="3.40.710.10:FF:000026">
    <property type="entry name" value="Penicillin-binding protein 1"/>
    <property type="match status" value="1"/>
</dbReference>
<dbReference type="Pfam" id="PF00905">
    <property type="entry name" value="Transpeptidase"/>
    <property type="match status" value="1"/>
</dbReference>
<dbReference type="PANTHER" id="PTHR30627:SF26">
    <property type="entry name" value="PENICILLIN-BINDING PROTEIN 2B"/>
    <property type="match status" value="1"/>
</dbReference>
<organism evidence="9 10">
    <name type="scientific">Bacillus cereus</name>
    <dbReference type="NCBI Taxonomy" id="1396"/>
    <lineage>
        <taxon>Bacteria</taxon>
        <taxon>Bacillati</taxon>
        <taxon>Bacillota</taxon>
        <taxon>Bacilli</taxon>
        <taxon>Bacillales</taxon>
        <taxon>Bacillaceae</taxon>
        <taxon>Bacillus</taxon>
        <taxon>Bacillus cereus group</taxon>
    </lineage>
</organism>
<keyword evidence="7" id="KW-0812">Transmembrane</keyword>
<evidence type="ECO:0000256" key="4">
    <source>
        <dbReference type="ARBA" id="ARBA00012448"/>
    </source>
</evidence>
<dbReference type="CDD" id="cd06575">
    <property type="entry name" value="PASTA_Pbp2x-like_2"/>
    <property type="match status" value="1"/>
</dbReference>
<proteinExistence type="inferred from homology"/>
<dbReference type="PROSITE" id="PS51178">
    <property type="entry name" value="PASTA"/>
    <property type="match status" value="2"/>
</dbReference>
<feature type="transmembrane region" description="Helical" evidence="7">
    <location>
        <begin position="12"/>
        <end position="30"/>
    </location>
</feature>
<dbReference type="InterPro" id="IPR036138">
    <property type="entry name" value="PBP_dimer_sf"/>
</dbReference>
<dbReference type="SMART" id="SM00740">
    <property type="entry name" value="PASTA"/>
    <property type="match status" value="2"/>
</dbReference>
<dbReference type="RefSeq" id="WP_097903588.1">
    <property type="nucleotide sequence ID" value="NZ_NVLK01000021.1"/>
</dbReference>
<gene>
    <name evidence="9" type="ORF">COM96_09505</name>
</gene>
<evidence type="ECO:0000256" key="3">
    <source>
        <dbReference type="ARBA" id="ARBA00007171"/>
    </source>
</evidence>
<dbReference type="Proteomes" id="UP000220006">
    <property type="component" value="Unassembled WGS sequence"/>
</dbReference>
<dbReference type="SUPFAM" id="SSF56601">
    <property type="entry name" value="beta-lactamase/transpeptidase-like"/>
    <property type="match status" value="1"/>
</dbReference>
<keyword evidence="7" id="KW-1133">Transmembrane helix</keyword>
<name>A0A2A7HYP8_BACCE</name>
<dbReference type="SUPFAM" id="SSF56519">
    <property type="entry name" value="Penicillin binding protein dimerisation domain"/>
    <property type="match status" value="1"/>
</dbReference>
<dbReference type="InterPro" id="IPR001460">
    <property type="entry name" value="PCN-bd_Tpept"/>
</dbReference>
<dbReference type="Pfam" id="PF03793">
    <property type="entry name" value="PASTA"/>
    <property type="match status" value="2"/>
</dbReference>
<dbReference type="InterPro" id="IPR005543">
    <property type="entry name" value="PASTA_dom"/>
</dbReference>
<evidence type="ECO:0000313" key="9">
    <source>
        <dbReference type="EMBL" id="PEC22040.1"/>
    </source>
</evidence>
<comment type="subcellular location">
    <subcellularLocation>
        <location evidence="1">Membrane</location>
    </subcellularLocation>
</comment>
<comment type="pathway">
    <text evidence="2">Cell wall biogenesis; peptidoglycan biosynthesis.</text>
</comment>
<dbReference type="GO" id="GO:0008658">
    <property type="term" value="F:penicillin binding"/>
    <property type="evidence" value="ECO:0007669"/>
    <property type="project" value="InterPro"/>
</dbReference>
<keyword evidence="5 7" id="KW-0472">Membrane</keyword>
<evidence type="ECO:0000256" key="1">
    <source>
        <dbReference type="ARBA" id="ARBA00004370"/>
    </source>
</evidence>
<dbReference type="PANTHER" id="PTHR30627">
    <property type="entry name" value="PEPTIDOGLYCAN D,D-TRANSPEPTIDASE"/>
    <property type="match status" value="1"/>
</dbReference>
<dbReference type="UniPathway" id="UPA00219"/>
<dbReference type="CDD" id="cd06576">
    <property type="entry name" value="PASTA_Pbp2x-like_1"/>
    <property type="match status" value="1"/>
</dbReference>
<dbReference type="AlphaFoldDB" id="A0A2A7HYP8"/>
<dbReference type="Pfam" id="PF03717">
    <property type="entry name" value="PBP_dimer"/>
    <property type="match status" value="1"/>
</dbReference>
<reference evidence="9 10" key="1">
    <citation type="submission" date="2017-09" db="EMBL/GenBank/DDBJ databases">
        <title>Large-scale bioinformatics analysis of Bacillus genomes uncovers conserved roles of natural products in bacterial physiology.</title>
        <authorList>
            <consortium name="Agbiome Team Llc"/>
            <person name="Bleich R.M."/>
            <person name="Grubbs K.J."/>
            <person name="Santa Maria K.C."/>
            <person name="Allen S.E."/>
            <person name="Farag S."/>
            <person name="Shank E.A."/>
            <person name="Bowers A."/>
        </authorList>
    </citation>
    <scope>NUCLEOTIDE SEQUENCE [LARGE SCALE GENOMIC DNA]</scope>
    <source>
        <strain evidence="9 10">AFS096845</strain>
    </source>
</reference>
<evidence type="ECO:0000256" key="7">
    <source>
        <dbReference type="SAM" id="Phobius"/>
    </source>
</evidence>
<comment type="catalytic activity">
    <reaction evidence="6">
        <text>Preferential cleavage: (Ac)2-L-Lys-D-Ala-|-D-Ala. Also transpeptidation of peptidyl-alanyl moieties that are N-acyl substituents of D-alanine.</text>
        <dbReference type="EC" id="3.4.16.4"/>
    </reaction>
</comment>
<dbReference type="EMBL" id="NVLK01000021">
    <property type="protein sequence ID" value="PEC22040.1"/>
    <property type="molecule type" value="Genomic_DNA"/>
</dbReference>
<evidence type="ECO:0000256" key="6">
    <source>
        <dbReference type="ARBA" id="ARBA00034000"/>
    </source>
</evidence>
<feature type="domain" description="PASTA" evidence="8">
    <location>
        <begin position="586"/>
        <end position="642"/>
    </location>
</feature>